<dbReference type="AlphaFoldDB" id="A0A9W9KGJ2"/>
<comment type="caution">
    <text evidence="1">The sequence shown here is derived from an EMBL/GenBank/DDBJ whole genome shotgun (WGS) entry which is preliminary data.</text>
</comment>
<dbReference type="EMBL" id="JAPMSZ010000004">
    <property type="protein sequence ID" value="KAJ5104773.1"/>
    <property type="molecule type" value="Genomic_DNA"/>
</dbReference>
<dbReference type="InterPro" id="IPR022085">
    <property type="entry name" value="OpdG"/>
</dbReference>
<dbReference type="Proteomes" id="UP001141434">
    <property type="component" value="Unassembled WGS sequence"/>
</dbReference>
<dbReference type="InterPro" id="IPR053204">
    <property type="entry name" value="Oxopyrrolidines_Biosynth-assoc"/>
</dbReference>
<evidence type="ECO:0000313" key="2">
    <source>
        <dbReference type="Proteomes" id="UP001141434"/>
    </source>
</evidence>
<dbReference type="PANTHER" id="PTHR38797">
    <property type="entry name" value="NUCLEAR PORE COMPLEX PROTEIN NUP85-RELATED"/>
    <property type="match status" value="1"/>
</dbReference>
<dbReference type="Pfam" id="PF12311">
    <property type="entry name" value="DUF3632"/>
    <property type="match status" value="1"/>
</dbReference>
<protein>
    <submittedName>
        <fullName evidence="1">Uncharacterized protein</fullName>
    </submittedName>
</protein>
<proteinExistence type="predicted"/>
<gene>
    <name evidence="1" type="ORF">NUU61_002120</name>
</gene>
<dbReference type="OrthoDB" id="4587349at2759"/>
<reference evidence="1" key="1">
    <citation type="submission" date="2022-11" db="EMBL/GenBank/DDBJ databases">
        <authorList>
            <person name="Petersen C."/>
        </authorList>
    </citation>
    <scope>NUCLEOTIDE SEQUENCE</scope>
    <source>
        <strain evidence="1">IBT 34128</strain>
    </source>
</reference>
<keyword evidence="2" id="KW-1185">Reference proteome</keyword>
<evidence type="ECO:0000313" key="1">
    <source>
        <dbReference type="EMBL" id="KAJ5104773.1"/>
    </source>
</evidence>
<name>A0A9W9KGJ2_9EURO</name>
<dbReference type="GeneID" id="81391870"/>
<reference evidence="1" key="2">
    <citation type="journal article" date="2023" name="IMA Fungus">
        <title>Comparative genomic study of the Penicillium genus elucidates a diverse pangenome and 15 lateral gene transfer events.</title>
        <authorList>
            <person name="Petersen C."/>
            <person name="Sorensen T."/>
            <person name="Nielsen M.R."/>
            <person name="Sondergaard T.E."/>
            <person name="Sorensen J.L."/>
            <person name="Fitzpatrick D.A."/>
            <person name="Frisvad J.C."/>
            <person name="Nielsen K.L."/>
        </authorList>
    </citation>
    <scope>NUCLEOTIDE SEQUENCE</scope>
    <source>
        <strain evidence="1">IBT 34128</strain>
    </source>
</reference>
<organism evidence="1 2">
    <name type="scientific">Penicillium alfredii</name>
    <dbReference type="NCBI Taxonomy" id="1506179"/>
    <lineage>
        <taxon>Eukaryota</taxon>
        <taxon>Fungi</taxon>
        <taxon>Dikarya</taxon>
        <taxon>Ascomycota</taxon>
        <taxon>Pezizomycotina</taxon>
        <taxon>Eurotiomycetes</taxon>
        <taxon>Eurotiomycetidae</taxon>
        <taxon>Eurotiales</taxon>
        <taxon>Aspergillaceae</taxon>
        <taxon>Penicillium</taxon>
    </lineage>
</organism>
<sequence length="320" mass="36050">MTTILDTHANNPLNVFSIPLEAFLTSSSSPARKQIAVHIVDLVTTSSDPAHALWKLWDAFFTAVVNADSYQTLLALLDTLRAQPPTQPNKVRVGSNALGSYISAEGKLHWETLPRFSAQWHDVHDILEARRDWDGVRDAAPGDHTTATKLSSRVAEYYLRFCSFSAALLKATNGSEEKGGVHPIWVFYACRDVLEYARPRPQAHDYQPKAYTIPWEEVWALDVRVAATWVRDGGRALWEVGHEELRRHWAASLDSQTELWLRDDGLTVERWYFWEGKLRHLSIEAGILDLETRGVVGEAAEVVSDLLRTGAITQPLSLKR</sequence>
<dbReference type="RefSeq" id="XP_056513769.1">
    <property type="nucleotide sequence ID" value="XM_056652702.1"/>
</dbReference>
<accession>A0A9W9KGJ2</accession>
<dbReference type="PANTHER" id="PTHR38797:SF4">
    <property type="entry name" value="NUCLEAR PORE COMPLEX PROTEIN NUP85"/>
    <property type="match status" value="1"/>
</dbReference>